<evidence type="ECO:0000256" key="2">
    <source>
        <dbReference type="ARBA" id="ARBA00004245"/>
    </source>
</evidence>
<dbReference type="InterPro" id="IPR057579">
    <property type="entry name" value="DM10_NDK7"/>
</dbReference>
<dbReference type="PROSITE" id="PS51374">
    <property type="entry name" value="NDPK_LIKE"/>
    <property type="match status" value="1"/>
</dbReference>
<protein>
    <recommendedName>
        <fullName evidence="8">DM10 domain-containing protein</fullName>
    </recommendedName>
</protein>
<dbReference type="InterPro" id="IPR037993">
    <property type="entry name" value="NDPk7B"/>
</dbReference>
<dbReference type="SUPFAM" id="SSF54919">
    <property type="entry name" value="Nucleoside diphosphate kinase, NDK"/>
    <property type="match status" value="1"/>
</dbReference>
<dbReference type="Pfam" id="PF00334">
    <property type="entry name" value="NDK"/>
    <property type="match status" value="1"/>
</dbReference>
<evidence type="ECO:0000259" key="8">
    <source>
        <dbReference type="PROSITE" id="PS51336"/>
    </source>
</evidence>
<evidence type="ECO:0000256" key="6">
    <source>
        <dbReference type="PROSITE-ProRule" id="PRU00706"/>
    </source>
</evidence>
<sequence length="340" mass="37490">MLPHWACFGFHVTLLAPPLQAPKEETRYAFVVEWYDPSASLVRKYQLIFYTADGTLEMYDLKNRRTFLKRCDYPGVGEKDLFKGGIITVYSRQLTVVEYADSYTASVFEKKAQTTVAVVTGEAIASMGRVIDAFNSSGFVISELALLQGELALALTGDLSSISFSDLLAQINSQLGEGAVVEATADVFSAPKPQVFDIDLSTLLLIRPHTVKAGLLGRMVDQVMGSGFRVLNMKMVQLSRPNAQEFLEVYKGVVPEYADWVEELTSGKGVALQLVNDAKPEATVMALRELCGAHDPEIATHLHPHSLRAQYGENKTKNAVHCTDLPEDGPLEVDYFFTLL</sequence>
<feature type="domain" description="DM10" evidence="8">
    <location>
        <begin position="24"/>
        <end position="112"/>
    </location>
</feature>
<dbReference type="Proteomes" id="UP001515480">
    <property type="component" value="Unassembled WGS sequence"/>
</dbReference>
<gene>
    <name evidence="9" type="ORF">AB1Y20_016614</name>
</gene>
<dbReference type="EMBL" id="JBGBPQ010000031">
    <property type="protein sequence ID" value="KAL1495752.1"/>
    <property type="molecule type" value="Genomic_DNA"/>
</dbReference>
<dbReference type="Pfam" id="PF25364">
    <property type="entry name" value="PH_NDK7_N"/>
    <property type="match status" value="1"/>
</dbReference>
<keyword evidence="3" id="KW-0963">Cytoplasm</keyword>
<feature type="signal peptide" evidence="7">
    <location>
        <begin position="1"/>
        <end position="21"/>
    </location>
</feature>
<evidence type="ECO:0000256" key="3">
    <source>
        <dbReference type="ARBA" id="ARBA00022490"/>
    </source>
</evidence>
<dbReference type="CDD" id="cd04412">
    <property type="entry name" value="NDPk7B"/>
    <property type="match status" value="1"/>
</dbReference>
<dbReference type="InterPro" id="IPR006602">
    <property type="entry name" value="DM10_dom"/>
</dbReference>
<name>A0AB34IBW3_PRYPA</name>
<dbReference type="Gene3D" id="3.30.70.141">
    <property type="entry name" value="Nucleoside diphosphate kinase-like domain"/>
    <property type="match status" value="1"/>
</dbReference>
<feature type="chain" id="PRO_5044321474" description="DM10 domain-containing protein" evidence="7">
    <location>
        <begin position="22"/>
        <end position="340"/>
    </location>
</feature>
<dbReference type="SMART" id="SM00676">
    <property type="entry name" value="DM10"/>
    <property type="match status" value="1"/>
</dbReference>
<proteinExistence type="inferred from homology"/>
<accession>A0AB34IBW3</accession>
<evidence type="ECO:0000256" key="7">
    <source>
        <dbReference type="SAM" id="SignalP"/>
    </source>
</evidence>
<comment type="caution">
    <text evidence="6">Lacks conserved residue(s) required for the propagation of feature annotation.</text>
</comment>
<dbReference type="AlphaFoldDB" id="A0AB34IBW3"/>
<evidence type="ECO:0000256" key="5">
    <source>
        <dbReference type="ARBA" id="ARBA00023273"/>
    </source>
</evidence>
<keyword evidence="4" id="KW-0206">Cytoskeleton</keyword>
<reference evidence="9 10" key="1">
    <citation type="journal article" date="2024" name="Science">
        <title>Giant polyketide synthase enzymes in the biosynthesis of giant marine polyether toxins.</title>
        <authorList>
            <person name="Fallon T.R."/>
            <person name="Shende V.V."/>
            <person name="Wierzbicki I.H."/>
            <person name="Pendleton A.L."/>
            <person name="Watervoot N.F."/>
            <person name="Auber R.P."/>
            <person name="Gonzalez D.J."/>
            <person name="Wisecaver J.H."/>
            <person name="Moore B.S."/>
        </authorList>
    </citation>
    <scope>NUCLEOTIDE SEQUENCE [LARGE SCALE GENOMIC DNA]</scope>
    <source>
        <strain evidence="9 10">12B1</strain>
    </source>
</reference>
<keyword evidence="5" id="KW-0966">Cell projection</keyword>
<evidence type="ECO:0000313" key="9">
    <source>
        <dbReference type="EMBL" id="KAL1495752.1"/>
    </source>
</evidence>
<dbReference type="InterPro" id="IPR036850">
    <property type="entry name" value="NDK-like_dom_sf"/>
</dbReference>
<dbReference type="PANTHER" id="PTHR43109">
    <property type="entry name" value="NUCLEOSIDE DIPHOSPHATE KINASE 7"/>
    <property type="match status" value="1"/>
</dbReference>
<dbReference type="GO" id="GO:0005879">
    <property type="term" value="C:axonemal microtubule"/>
    <property type="evidence" value="ECO:0007669"/>
    <property type="project" value="TreeGrafter"/>
</dbReference>
<dbReference type="SMART" id="SM00562">
    <property type="entry name" value="NDK"/>
    <property type="match status" value="1"/>
</dbReference>
<dbReference type="PROSITE" id="PS51336">
    <property type="entry name" value="DM10"/>
    <property type="match status" value="1"/>
</dbReference>
<comment type="subcellular location">
    <subcellularLocation>
        <location evidence="1">Cell projection</location>
        <location evidence="1">Cilium</location>
    </subcellularLocation>
    <subcellularLocation>
        <location evidence="2">Cytoplasm</location>
        <location evidence="2">Cytoskeleton</location>
    </subcellularLocation>
</comment>
<evidence type="ECO:0000256" key="4">
    <source>
        <dbReference type="ARBA" id="ARBA00023212"/>
    </source>
</evidence>
<dbReference type="PANTHER" id="PTHR43109:SF2">
    <property type="entry name" value="NUCLEOSIDE DIPHOSPHATE KINASE 7"/>
    <property type="match status" value="1"/>
</dbReference>
<evidence type="ECO:0000313" key="10">
    <source>
        <dbReference type="Proteomes" id="UP001515480"/>
    </source>
</evidence>
<keyword evidence="10" id="KW-1185">Reference proteome</keyword>
<dbReference type="Gene3D" id="2.30.29.170">
    <property type="match status" value="1"/>
</dbReference>
<organism evidence="9 10">
    <name type="scientific">Prymnesium parvum</name>
    <name type="common">Toxic golden alga</name>
    <dbReference type="NCBI Taxonomy" id="97485"/>
    <lineage>
        <taxon>Eukaryota</taxon>
        <taxon>Haptista</taxon>
        <taxon>Haptophyta</taxon>
        <taxon>Prymnesiophyceae</taxon>
        <taxon>Prymnesiales</taxon>
        <taxon>Prymnesiaceae</taxon>
        <taxon>Prymnesium</taxon>
    </lineage>
</organism>
<keyword evidence="7" id="KW-0732">Signal</keyword>
<evidence type="ECO:0000256" key="1">
    <source>
        <dbReference type="ARBA" id="ARBA00004138"/>
    </source>
</evidence>
<dbReference type="InterPro" id="IPR034907">
    <property type="entry name" value="NDK-like_dom"/>
</dbReference>
<comment type="similarity">
    <text evidence="6">Belongs to the NDK family.</text>
</comment>
<comment type="caution">
    <text evidence="9">The sequence shown here is derived from an EMBL/GenBank/DDBJ whole genome shotgun (WGS) entry which is preliminary data.</text>
</comment>